<evidence type="ECO:0000259" key="3">
    <source>
        <dbReference type="PROSITE" id="PS50110"/>
    </source>
</evidence>
<evidence type="ECO:0000256" key="1">
    <source>
        <dbReference type="ARBA" id="ARBA00022553"/>
    </source>
</evidence>
<dbReference type="PANTHER" id="PTHR44591:SF3">
    <property type="entry name" value="RESPONSE REGULATORY DOMAIN-CONTAINING PROTEIN"/>
    <property type="match status" value="1"/>
</dbReference>
<dbReference type="AlphaFoldDB" id="A0A1F6NI37"/>
<reference evidence="4 5" key="1">
    <citation type="journal article" date="2016" name="Nat. Commun.">
        <title>Thousands of microbial genomes shed light on interconnected biogeochemical processes in an aquifer system.</title>
        <authorList>
            <person name="Anantharaman K."/>
            <person name="Brown C.T."/>
            <person name="Hug L.A."/>
            <person name="Sharon I."/>
            <person name="Castelle C.J."/>
            <person name="Probst A.J."/>
            <person name="Thomas B.C."/>
            <person name="Singh A."/>
            <person name="Wilkins M.J."/>
            <person name="Karaoz U."/>
            <person name="Brodie E.L."/>
            <person name="Williams K.H."/>
            <person name="Hubbard S.S."/>
            <person name="Banfield J.F."/>
        </authorList>
    </citation>
    <scope>NUCLEOTIDE SEQUENCE [LARGE SCALE GENOMIC DNA]</scope>
</reference>
<name>A0A1F6NI37_9BACT</name>
<dbReference type="Pfam" id="PF00072">
    <property type="entry name" value="Response_reg"/>
    <property type="match status" value="1"/>
</dbReference>
<proteinExistence type="predicted"/>
<evidence type="ECO:0000313" key="4">
    <source>
        <dbReference type="EMBL" id="OGH83696.1"/>
    </source>
</evidence>
<protein>
    <recommendedName>
        <fullName evidence="3">Response regulatory domain-containing protein</fullName>
    </recommendedName>
</protein>
<keyword evidence="1 2" id="KW-0597">Phosphoprotein</keyword>
<dbReference type="Gene3D" id="3.40.50.2300">
    <property type="match status" value="1"/>
</dbReference>
<dbReference type="GO" id="GO:0000160">
    <property type="term" value="P:phosphorelay signal transduction system"/>
    <property type="evidence" value="ECO:0007669"/>
    <property type="project" value="InterPro"/>
</dbReference>
<feature type="modified residue" description="4-aspartylphosphate" evidence="2">
    <location>
        <position position="59"/>
    </location>
</feature>
<organism evidence="4 5">
    <name type="scientific">Candidatus Magasanikbacteria bacterium RIFOXYA2_FULL_44_8</name>
    <dbReference type="NCBI Taxonomy" id="1798696"/>
    <lineage>
        <taxon>Bacteria</taxon>
        <taxon>Candidatus Magasanikiibacteriota</taxon>
    </lineage>
</organism>
<gene>
    <name evidence="4" type="ORF">A2261_01290</name>
</gene>
<dbReference type="SMART" id="SM00448">
    <property type="entry name" value="REC"/>
    <property type="match status" value="1"/>
</dbReference>
<dbReference type="Proteomes" id="UP000177803">
    <property type="component" value="Unassembled WGS sequence"/>
</dbReference>
<feature type="domain" description="Response regulatory" evidence="3">
    <location>
        <begin position="9"/>
        <end position="129"/>
    </location>
</feature>
<dbReference type="PROSITE" id="PS50110">
    <property type="entry name" value="RESPONSE_REGULATORY"/>
    <property type="match status" value="1"/>
</dbReference>
<sequence length="136" mass="15500">MNIPQENKVVLIVEDERPLSEAIKIKLAKRGFDTVVARAVNQALEYLKDGVEINAIWLDHYLLGKENGLDFVAKVKEEESSWRNIPIFVVSNTASPEKMQAYLRMGAQKFYVKSNFKLEDIINDICATLKVNCEII</sequence>
<dbReference type="InterPro" id="IPR050595">
    <property type="entry name" value="Bact_response_regulator"/>
</dbReference>
<dbReference type="InterPro" id="IPR001789">
    <property type="entry name" value="Sig_transdc_resp-reg_receiver"/>
</dbReference>
<dbReference type="CDD" id="cd00156">
    <property type="entry name" value="REC"/>
    <property type="match status" value="1"/>
</dbReference>
<evidence type="ECO:0000313" key="5">
    <source>
        <dbReference type="Proteomes" id="UP000177803"/>
    </source>
</evidence>
<dbReference type="EMBL" id="MFQR01000071">
    <property type="protein sequence ID" value="OGH83696.1"/>
    <property type="molecule type" value="Genomic_DNA"/>
</dbReference>
<dbReference type="InterPro" id="IPR011006">
    <property type="entry name" value="CheY-like_superfamily"/>
</dbReference>
<comment type="caution">
    <text evidence="4">The sequence shown here is derived from an EMBL/GenBank/DDBJ whole genome shotgun (WGS) entry which is preliminary data.</text>
</comment>
<evidence type="ECO:0000256" key="2">
    <source>
        <dbReference type="PROSITE-ProRule" id="PRU00169"/>
    </source>
</evidence>
<accession>A0A1F6NI37</accession>
<dbReference type="SUPFAM" id="SSF52172">
    <property type="entry name" value="CheY-like"/>
    <property type="match status" value="1"/>
</dbReference>
<dbReference type="PANTHER" id="PTHR44591">
    <property type="entry name" value="STRESS RESPONSE REGULATOR PROTEIN 1"/>
    <property type="match status" value="1"/>
</dbReference>